<sequence>SKLFPQKLDGRHNRRKPFRYGMERDTVRYRKSIVQRSTVFRRNPFYARHTFLSARKDFSYFLNFLYLLYIGSGRKTVLRPVLFNMMNPLW</sequence>
<reference evidence="1" key="1">
    <citation type="journal article" date="2015" name="Nature">
        <title>Complex archaea that bridge the gap between prokaryotes and eukaryotes.</title>
        <authorList>
            <person name="Spang A."/>
            <person name="Saw J.H."/>
            <person name="Jorgensen S.L."/>
            <person name="Zaremba-Niedzwiedzka K."/>
            <person name="Martijn J."/>
            <person name="Lind A.E."/>
            <person name="van Eijk R."/>
            <person name="Schleper C."/>
            <person name="Guy L."/>
            <person name="Ettema T.J."/>
        </authorList>
    </citation>
    <scope>NUCLEOTIDE SEQUENCE</scope>
</reference>
<dbReference type="EMBL" id="LAZR01028246">
    <property type="protein sequence ID" value="KKL63214.1"/>
    <property type="molecule type" value="Genomic_DNA"/>
</dbReference>
<evidence type="ECO:0000313" key="1">
    <source>
        <dbReference type="EMBL" id="KKL63214.1"/>
    </source>
</evidence>
<name>A0A0F9DNA7_9ZZZZ</name>
<accession>A0A0F9DNA7</accession>
<dbReference type="AlphaFoldDB" id="A0A0F9DNA7"/>
<organism evidence="1">
    <name type="scientific">marine sediment metagenome</name>
    <dbReference type="NCBI Taxonomy" id="412755"/>
    <lineage>
        <taxon>unclassified sequences</taxon>
        <taxon>metagenomes</taxon>
        <taxon>ecological metagenomes</taxon>
    </lineage>
</organism>
<protein>
    <submittedName>
        <fullName evidence="1">Uncharacterized protein</fullName>
    </submittedName>
</protein>
<feature type="non-terminal residue" evidence="1">
    <location>
        <position position="1"/>
    </location>
</feature>
<gene>
    <name evidence="1" type="ORF">LCGC14_2177320</name>
</gene>
<proteinExistence type="predicted"/>
<comment type="caution">
    <text evidence="1">The sequence shown here is derived from an EMBL/GenBank/DDBJ whole genome shotgun (WGS) entry which is preliminary data.</text>
</comment>